<keyword evidence="1" id="KW-0732">Signal</keyword>
<dbReference type="SUPFAM" id="SSF56300">
    <property type="entry name" value="Metallo-dependent phosphatases"/>
    <property type="match status" value="1"/>
</dbReference>
<comment type="caution">
    <text evidence="2">The sequence shown here is derived from an EMBL/GenBank/DDBJ whole genome shotgun (WGS) entry which is preliminary data.</text>
</comment>
<feature type="signal peptide" evidence="1">
    <location>
        <begin position="1"/>
        <end position="26"/>
    </location>
</feature>
<sequence>MIPRLRRAAVAGAAALSLALSGCASAEVAAVGADADALAPAPSASPRHAPLRIAFMPDVHFHDVYGDFPDGTFDGLVNPRNGRRATIRTMQAQLASTRLFNENHFAFLAALDDAVARGATHVALPGDFSDDGQPVHMRGLVAILDRYAAEHGLVFLATPGNHDPVRPFDRPGGKPDWLGRDPRTGRVGAQAVYSRGGNADCSALYPGEHARRGATVCTEQVRTLGHAGITGMLAGHGFMPRPGDRYFETPYGSRDVAGYRFETALREADWTRRRHRICGEATADADAPRGQRWCRQVPDATYLVEPVDGVWLVALDANVYVPTGPDEFTGSGGQGFDAMLVHRPHVVAWLRDVVARGARLGKQVVAFSHFPMGEYYNGASDAIAQLLGPEAMQLQRRPADATTRMLADTGLRLHVGGHMHFNDLGRHPASDGGALFNLQAPSLAAHVPGYTLMTLHGGGQVEVETVRLAQVPRFDELFDLYRAEYDQAPAPPWERSILDARDYGEFTCRTFDQLVRRRLLQAWSCGMRELVQSPLTGADLLVLSQLRTRIPVGGPGSLPGGGGFSSAFLECPGIAPTPTAPAPLDADWRRAEAAARALAAARGLRLEDFARWQALDLATDVLRVANAGDLAFDEITVARASQYAVLARALAGADGDADTGRVRADDTPGGMVRARIGPLMAILRILAEGAPARHVRLDLADGAMQELVARPASLRALLDEPAGTPPAR</sequence>
<evidence type="ECO:0000313" key="2">
    <source>
        <dbReference type="EMBL" id="MDH5830768.1"/>
    </source>
</evidence>
<evidence type="ECO:0000256" key="1">
    <source>
        <dbReference type="SAM" id="SignalP"/>
    </source>
</evidence>
<dbReference type="InterPro" id="IPR029052">
    <property type="entry name" value="Metallo-depent_PP-like"/>
</dbReference>
<dbReference type="EMBL" id="JARXRN010000025">
    <property type="protein sequence ID" value="MDH5830768.1"/>
    <property type="molecule type" value="Genomic_DNA"/>
</dbReference>
<proteinExistence type="predicted"/>
<protein>
    <submittedName>
        <fullName evidence="2">Metallophosphoesterase</fullName>
    </submittedName>
</protein>
<feature type="chain" id="PRO_5045368983" evidence="1">
    <location>
        <begin position="27"/>
        <end position="728"/>
    </location>
</feature>
<accession>A0ABT6JJC1</accession>
<dbReference type="PROSITE" id="PS51257">
    <property type="entry name" value="PROKAR_LIPOPROTEIN"/>
    <property type="match status" value="1"/>
</dbReference>
<dbReference type="Gene3D" id="3.60.21.10">
    <property type="match status" value="2"/>
</dbReference>
<reference evidence="2 3" key="1">
    <citation type="submission" date="2023-04" db="EMBL/GenBank/DDBJ databases">
        <title>Luteimonas sp. M1R5S18.</title>
        <authorList>
            <person name="Sun J.-Q."/>
        </authorList>
    </citation>
    <scope>NUCLEOTIDE SEQUENCE [LARGE SCALE GENOMIC DNA]</scope>
    <source>
        <strain evidence="2 3">M1R5S18</strain>
    </source>
</reference>
<keyword evidence="3" id="KW-1185">Reference proteome</keyword>
<organism evidence="2 3">
    <name type="scientific">Luteimonas rhizosphaericola</name>
    <dbReference type="NCBI Taxonomy" id="3042024"/>
    <lineage>
        <taxon>Bacteria</taxon>
        <taxon>Pseudomonadati</taxon>
        <taxon>Pseudomonadota</taxon>
        <taxon>Gammaproteobacteria</taxon>
        <taxon>Lysobacterales</taxon>
        <taxon>Lysobacteraceae</taxon>
        <taxon>Luteimonas</taxon>
    </lineage>
</organism>
<gene>
    <name evidence="2" type="ORF">QFW80_09620</name>
</gene>
<dbReference type="Proteomes" id="UP001156831">
    <property type="component" value="Unassembled WGS sequence"/>
</dbReference>
<evidence type="ECO:0000313" key="3">
    <source>
        <dbReference type="Proteomes" id="UP001156831"/>
    </source>
</evidence>
<name>A0ABT6JJC1_9GAMM</name>
<dbReference type="RefSeq" id="WP_280601606.1">
    <property type="nucleotide sequence ID" value="NZ_JARXRN010000025.1"/>
</dbReference>